<dbReference type="InParanoid" id="A0A3R7CIX8"/>
<keyword evidence="2" id="KW-1185">Reference proteome</keyword>
<proteinExistence type="predicted"/>
<gene>
    <name evidence="1" type="ORF">CSKR_108612</name>
</gene>
<comment type="caution">
    <text evidence="1">The sequence shown here is derived from an EMBL/GenBank/DDBJ whole genome shotgun (WGS) entry which is preliminary data.</text>
</comment>
<evidence type="ECO:0000313" key="2">
    <source>
        <dbReference type="Proteomes" id="UP000286415"/>
    </source>
</evidence>
<reference evidence="1 2" key="1">
    <citation type="journal article" date="2018" name="Biotechnol. Adv.">
        <title>Improved genomic resources and new bioinformatic workflow for the carcinogenic parasite Clonorchis sinensis: Biotechnological implications.</title>
        <authorList>
            <person name="Wang D."/>
            <person name="Korhonen P.K."/>
            <person name="Gasser R.B."/>
            <person name="Young N.D."/>
        </authorList>
    </citation>
    <scope>NUCLEOTIDE SEQUENCE [LARGE SCALE GENOMIC DNA]</scope>
    <source>
        <strain evidence="1">Cs-k2</strain>
    </source>
</reference>
<dbReference type="Proteomes" id="UP000286415">
    <property type="component" value="Unassembled WGS sequence"/>
</dbReference>
<accession>A0A3R7CIX8</accession>
<protein>
    <submittedName>
        <fullName evidence="1">Uncharacterized protein</fullName>
    </submittedName>
</protein>
<sequence length="233" mass="26722">MGQRCDSFMKAEVAGQLGRTKLVYRSCCGVLRFFSKSDFPSVIEPGKISLEHSSYRLNQIGQKHFSWEQVYEYTVHREVEQAKWVLRRNPKITYSQNTGGSESISSPLNVILLIHRDHPALDMIHCKHWQSVDVSGTRTISSFSCWDEMTQWLERKVIDWKARGSKPTPAPRLFLSRLEQIGSTSALTLPSNGVASRHRKGVTDERLLLFSPHVILLNTWRCRRPKMPVVGQN</sequence>
<reference evidence="1 2" key="2">
    <citation type="journal article" date="2021" name="Genomics">
        <title>High-quality reference genome for Clonorchis sinensis.</title>
        <authorList>
            <person name="Young N.D."/>
            <person name="Stroehlein A.J."/>
            <person name="Kinkar L."/>
            <person name="Wang T."/>
            <person name="Sohn W.M."/>
            <person name="Chang B.C.H."/>
            <person name="Kaur P."/>
            <person name="Weisz D."/>
            <person name="Dudchenko O."/>
            <person name="Aiden E.L."/>
            <person name="Korhonen P.K."/>
            <person name="Gasser R.B."/>
        </authorList>
    </citation>
    <scope>NUCLEOTIDE SEQUENCE [LARGE SCALE GENOMIC DNA]</scope>
    <source>
        <strain evidence="1">Cs-k2</strain>
    </source>
</reference>
<name>A0A3R7CIX8_CLOSI</name>
<evidence type="ECO:0000313" key="1">
    <source>
        <dbReference type="EMBL" id="KAG5442427.1"/>
    </source>
</evidence>
<dbReference type="AlphaFoldDB" id="A0A3R7CIX8"/>
<organism evidence="1 2">
    <name type="scientific">Clonorchis sinensis</name>
    <name type="common">Chinese liver fluke</name>
    <dbReference type="NCBI Taxonomy" id="79923"/>
    <lineage>
        <taxon>Eukaryota</taxon>
        <taxon>Metazoa</taxon>
        <taxon>Spiralia</taxon>
        <taxon>Lophotrochozoa</taxon>
        <taxon>Platyhelminthes</taxon>
        <taxon>Trematoda</taxon>
        <taxon>Digenea</taxon>
        <taxon>Opisthorchiida</taxon>
        <taxon>Opisthorchiata</taxon>
        <taxon>Opisthorchiidae</taxon>
        <taxon>Clonorchis</taxon>
    </lineage>
</organism>
<dbReference type="EMBL" id="NIRI02000076">
    <property type="protein sequence ID" value="KAG5442427.1"/>
    <property type="molecule type" value="Genomic_DNA"/>
</dbReference>